<reference evidence="1" key="1">
    <citation type="submission" date="2016-01" db="EMBL/GenBank/DDBJ databases">
        <authorList>
            <person name="Peeters C."/>
        </authorList>
    </citation>
    <scope>NUCLEOTIDE SEQUENCE [LARGE SCALE GENOMIC DNA]</scope>
    <source>
        <strain evidence="1">LMG 22937</strain>
    </source>
</reference>
<organism evidence="1 2">
    <name type="scientific">Caballeronia terrestris</name>
    <dbReference type="NCBI Taxonomy" id="1226301"/>
    <lineage>
        <taxon>Bacteria</taxon>
        <taxon>Pseudomonadati</taxon>
        <taxon>Pseudomonadota</taxon>
        <taxon>Betaproteobacteria</taxon>
        <taxon>Burkholderiales</taxon>
        <taxon>Burkholderiaceae</taxon>
        <taxon>Caballeronia</taxon>
    </lineage>
</organism>
<dbReference type="Pfam" id="PF07369">
    <property type="entry name" value="DUF1488"/>
    <property type="match status" value="1"/>
</dbReference>
<evidence type="ECO:0000313" key="2">
    <source>
        <dbReference type="Proteomes" id="UP000054925"/>
    </source>
</evidence>
<dbReference type="OrthoDB" id="9105893at2"/>
<dbReference type="AlphaFoldDB" id="A0A158KD32"/>
<dbReference type="InterPro" id="IPR009962">
    <property type="entry name" value="DUF1488"/>
</dbReference>
<dbReference type="RefSeq" id="WP_087659158.1">
    <property type="nucleotide sequence ID" value="NZ_FCOL02000045.1"/>
</dbReference>
<evidence type="ECO:0000313" key="1">
    <source>
        <dbReference type="EMBL" id="SAL78653.1"/>
    </source>
</evidence>
<accession>A0A158KD32</accession>
<keyword evidence="2" id="KW-1185">Reference proteome</keyword>
<proteinExistence type="predicted"/>
<dbReference type="EMBL" id="FCOL02000045">
    <property type="protein sequence ID" value="SAL78653.1"/>
    <property type="molecule type" value="Genomic_DNA"/>
</dbReference>
<gene>
    <name evidence="1" type="ORF">AWB67_05306</name>
</gene>
<comment type="caution">
    <text evidence="1">The sequence shown here is derived from an EMBL/GenBank/DDBJ whole genome shotgun (WGS) entry which is preliminary data.</text>
</comment>
<sequence>METLDLEPRIAADHRSVVFVITHKTRAIECVVARAALETHFWLTPDANDTKTLKTFHDGYRRIQAVAQRKLLAHPTARLELTAADFVRSEK</sequence>
<protein>
    <recommendedName>
        <fullName evidence="3">DUF1488 domain-containing protein</fullName>
    </recommendedName>
</protein>
<evidence type="ECO:0008006" key="3">
    <source>
        <dbReference type="Google" id="ProtNLM"/>
    </source>
</evidence>
<dbReference type="Proteomes" id="UP000054925">
    <property type="component" value="Unassembled WGS sequence"/>
</dbReference>
<name>A0A158KD32_9BURK</name>